<accession>A0ABY9BRN1</accession>
<dbReference type="InterPro" id="IPR005814">
    <property type="entry name" value="Aminotrans_3"/>
</dbReference>
<proteinExistence type="predicted"/>
<evidence type="ECO:0008006" key="5">
    <source>
        <dbReference type="Google" id="ProtNLM"/>
    </source>
</evidence>
<evidence type="ECO:0000256" key="2">
    <source>
        <dbReference type="ARBA" id="ARBA00022679"/>
    </source>
</evidence>
<evidence type="ECO:0000256" key="1">
    <source>
        <dbReference type="ARBA" id="ARBA00022576"/>
    </source>
</evidence>
<gene>
    <name evidence="3" type="ORF">VitviT2T_004992</name>
</gene>
<reference evidence="3 4" key="1">
    <citation type="journal article" date="2023" name="Hortic Res">
        <title>The complete reference genome for grapevine (Vitis vinifera L.) genetics and breeding.</title>
        <authorList>
            <person name="Shi X."/>
            <person name="Cao S."/>
            <person name="Wang X."/>
            <person name="Huang S."/>
            <person name="Wang Y."/>
            <person name="Liu Z."/>
            <person name="Liu W."/>
            <person name="Leng X."/>
            <person name="Peng Y."/>
            <person name="Wang N."/>
            <person name="Wang Y."/>
            <person name="Ma Z."/>
            <person name="Xu X."/>
            <person name="Zhang F."/>
            <person name="Xue H."/>
            <person name="Zhong H."/>
            <person name="Wang Y."/>
            <person name="Zhang K."/>
            <person name="Velt A."/>
            <person name="Avia K."/>
            <person name="Holtgrawe D."/>
            <person name="Grimplet J."/>
            <person name="Matus J.T."/>
            <person name="Ware D."/>
            <person name="Wu X."/>
            <person name="Wang H."/>
            <person name="Liu C."/>
            <person name="Fang Y."/>
            <person name="Rustenholz C."/>
            <person name="Cheng Z."/>
            <person name="Xiao H."/>
            <person name="Zhou Y."/>
        </authorList>
    </citation>
    <scope>NUCLEOTIDE SEQUENCE [LARGE SCALE GENOMIC DNA]</scope>
    <source>
        <strain evidence="4">cv. Pinot noir / PN40024</strain>
        <tissue evidence="3">Leaf</tissue>
    </source>
</reference>
<evidence type="ECO:0000313" key="3">
    <source>
        <dbReference type="EMBL" id="WJZ85456.1"/>
    </source>
</evidence>
<dbReference type="InterPro" id="IPR015421">
    <property type="entry name" value="PyrdxlP-dep_Trfase_major"/>
</dbReference>
<dbReference type="SUPFAM" id="SSF53383">
    <property type="entry name" value="PLP-dependent transferases"/>
    <property type="match status" value="1"/>
</dbReference>
<evidence type="ECO:0000313" key="4">
    <source>
        <dbReference type="Proteomes" id="UP001227230"/>
    </source>
</evidence>
<keyword evidence="1" id="KW-0032">Aminotransferase</keyword>
<dbReference type="Proteomes" id="UP001227230">
    <property type="component" value="Chromosome 4"/>
</dbReference>
<name>A0ABY9BRN1_VITVI</name>
<keyword evidence="4" id="KW-1185">Reference proteome</keyword>
<dbReference type="Gene3D" id="3.40.640.10">
    <property type="entry name" value="Type I PLP-dependent aspartate aminotransferase-like (Major domain)"/>
    <property type="match status" value="1"/>
</dbReference>
<dbReference type="PANTHER" id="PTHR42684">
    <property type="entry name" value="ADENOSYLMETHIONINE-8-AMINO-7-OXONONANOATE AMINOTRANSFERASE"/>
    <property type="match status" value="1"/>
</dbReference>
<dbReference type="EMBL" id="CP126651">
    <property type="protein sequence ID" value="WJZ85456.1"/>
    <property type="molecule type" value="Genomic_DNA"/>
</dbReference>
<sequence>MVTISRLGILKLTFQLSEISWTLTRKLLPRLPALHQKFDMPAPFVLHTDCPHYWRYHLPGESEEEFSTRLANNLENLILKEGPETIAAFIAEPVMGTGGVIPPPATYFDKIQPILKKI</sequence>
<dbReference type="PANTHER" id="PTHR42684:SF3">
    <property type="entry name" value="ADENOSYLMETHIONINE-8-AMINO-7-OXONONANOATE AMINOTRANSFERASE"/>
    <property type="match status" value="1"/>
</dbReference>
<dbReference type="InterPro" id="IPR015424">
    <property type="entry name" value="PyrdxlP-dep_Trfase"/>
</dbReference>
<keyword evidence="2" id="KW-0808">Transferase</keyword>
<protein>
    <recommendedName>
        <fullName evidence="5">Gamma aminobutyrate transaminase 1, mitochondrial</fullName>
    </recommendedName>
</protein>
<dbReference type="Pfam" id="PF00202">
    <property type="entry name" value="Aminotran_3"/>
    <property type="match status" value="1"/>
</dbReference>
<organism evidence="3 4">
    <name type="scientific">Vitis vinifera</name>
    <name type="common">Grape</name>
    <dbReference type="NCBI Taxonomy" id="29760"/>
    <lineage>
        <taxon>Eukaryota</taxon>
        <taxon>Viridiplantae</taxon>
        <taxon>Streptophyta</taxon>
        <taxon>Embryophyta</taxon>
        <taxon>Tracheophyta</taxon>
        <taxon>Spermatophyta</taxon>
        <taxon>Magnoliopsida</taxon>
        <taxon>eudicotyledons</taxon>
        <taxon>Gunneridae</taxon>
        <taxon>Pentapetalae</taxon>
        <taxon>rosids</taxon>
        <taxon>Vitales</taxon>
        <taxon>Vitaceae</taxon>
        <taxon>Viteae</taxon>
        <taxon>Vitis</taxon>
    </lineage>
</organism>